<dbReference type="Proteomes" id="UP000806378">
    <property type="component" value="Unassembled WGS sequence"/>
</dbReference>
<evidence type="ECO:0000313" key="2">
    <source>
        <dbReference type="EMBL" id="KAF7851408.1"/>
    </source>
</evidence>
<dbReference type="EMBL" id="MU089544">
    <property type="protein sequence ID" value="KAF7851408.1"/>
    <property type="molecule type" value="Genomic_DNA"/>
</dbReference>
<dbReference type="AlphaFoldDB" id="A0A8T0CUY0"/>
<evidence type="ECO:0000256" key="1">
    <source>
        <dbReference type="SAM" id="SignalP"/>
    </source>
</evidence>
<protein>
    <recommendedName>
        <fullName evidence="4">Secreted protein</fullName>
    </recommendedName>
</protein>
<evidence type="ECO:0000313" key="3">
    <source>
        <dbReference type="Proteomes" id="UP000806378"/>
    </source>
</evidence>
<keyword evidence="3" id="KW-1185">Reference proteome</keyword>
<name>A0A8T0CUY0_CORYI</name>
<feature type="signal peptide" evidence="1">
    <location>
        <begin position="1"/>
        <end position="20"/>
    </location>
</feature>
<evidence type="ECO:0008006" key="4">
    <source>
        <dbReference type="Google" id="ProtNLM"/>
    </source>
</evidence>
<dbReference type="Gramene" id="rna-gnl|WGS:JABURB|Cocit.L3997.1">
    <property type="protein sequence ID" value="cds-KAF7851408.1"/>
    <property type="gene ID" value="gene-BT93_L3997"/>
</dbReference>
<reference evidence="2" key="1">
    <citation type="submission" date="2020-05" db="EMBL/GenBank/DDBJ databases">
        <title>WGS assembly of Corymbia citriodora subspecies variegata.</title>
        <authorList>
            <person name="Barry K."/>
            <person name="Hundley H."/>
            <person name="Shu S."/>
            <person name="Jenkins J."/>
            <person name="Grimwood J."/>
            <person name="Baten A."/>
        </authorList>
    </citation>
    <scope>NUCLEOTIDE SEQUENCE</scope>
    <source>
        <strain evidence="2">CV2-018</strain>
    </source>
</reference>
<keyword evidence="1" id="KW-0732">Signal</keyword>
<proteinExistence type="predicted"/>
<sequence>MAYFTGHCMLLLGFCGSVCASVYEIWQGSKKVCVNENNFHCMRSTREQQRKENAPSTSWYYKRG</sequence>
<accession>A0A8T0CUY0</accession>
<organism evidence="2 3">
    <name type="scientific">Corymbia citriodora subsp. variegata</name>
    <dbReference type="NCBI Taxonomy" id="360336"/>
    <lineage>
        <taxon>Eukaryota</taxon>
        <taxon>Viridiplantae</taxon>
        <taxon>Streptophyta</taxon>
        <taxon>Embryophyta</taxon>
        <taxon>Tracheophyta</taxon>
        <taxon>Spermatophyta</taxon>
        <taxon>Magnoliopsida</taxon>
        <taxon>eudicotyledons</taxon>
        <taxon>Gunneridae</taxon>
        <taxon>Pentapetalae</taxon>
        <taxon>rosids</taxon>
        <taxon>malvids</taxon>
        <taxon>Myrtales</taxon>
        <taxon>Myrtaceae</taxon>
        <taxon>Myrtoideae</taxon>
        <taxon>Eucalypteae</taxon>
        <taxon>Corymbia</taxon>
    </lineage>
</organism>
<feature type="chain" id="PRO_5035904417" description="Secreted protein" evidence="1">
    <location>
        <begin position="21"/>
        <end position="64"/>
    </location>
</feature>
<gene>
    <name evidence="2" type="ORF">BT93_L3997</name>
</gene>
<comment type="caution">
    <text evidence="2">The sequence shown here is derived from an EMBL/GenBank/DDBJ whole genome shotgun (WGS) entry which is preliminary data.</text>
</comment>